<protein>
    <submittedName>
        <fullName evidence="3">Phosphoenolpyruvate-protein kinase (PTS system EI component)</fullName>
    </submittedName>
</protein>
<accession>A0A7W5AN87</accession>
<keyword evidence="2" id="KW-1133">Transmembrane helix</keyword>
<sequence length="92" mass="10277">MIAALEAPVQAAIVTAAGTVIVALLGLGLEFMRRSHKRIGEVREQVANSHKTNLRDDIDRVLDGIDGLRQEIRHERAERLALENRVDRLAEK</sequence>
<dbReference type="Pfam" id="PF10874">
    <property type="entry name" value="DUF2746"/>
    <property type="match status" value="1"/>
</dbReference>
<dbReference type="Proteomes" id="UP000590749">
    <property type="component" value="Unassembled WGS sequence"/>
</dbReference>
<organism evidence="3 4">
    <name type="scientific">Actinoplanes campanulatus</name>
    <dbReference type="NCBI Taxonomy" id="113559"/>
    <lineage>
        <taxon>Bacteria</taxon>
        <taxon>Bacillati</taxon>
        <taxon>Actinomycetota</taxon>
        <taxon>Actinomycetes</taxon>
        <taxon>Micromonosporales</taxon>
        <taxon>Micromonosporaceae</taxon>
        <taxon>Actinoplanes</taxon>
    </lineage>
</organism>
<dbReference type="AlphaFoldDB" id="A0A7W5AN87"/>
<keyword evidence="3" id="KW-0670">Pyruvate</keyword>
<keyword evidence="2" id="KW-0472">Membrane</keyword>
<dbReference type="EMBL" id="JACHXF010000018">
    <property type="protein sequence ID" value="MBB3099406.1"/>
    <property type="molecule type" value="Genomic_DNA"/>
</dbReference>
<feature type="coiled-coil region" evidence="1">
    <location>
        <begin position="65"/>
        <end position="92"/>
    </location>
</feature>
<keyword evidence="2" id="KW-0812">Transmembrane</keyword>
<comment type="caution">
    <text evidence="3">The sequence shown here is derived from an EMBL/GenBank/DDBJ whole genome shotgun (WGS) entry which is preliminary data.</text>
</comment>
<keyword evidence="3" id="KW-0808">Transferase</keyword>
<name>A0A7W5AN87_9ACTN</name>
<evidence type="ECO:0000313" key="3">
    <source>
        <dbReference type="EMBL" id="MBB3099406.1"/>
    </source>
</evidence>
<reference evidence="3 4" key="1">
    <citation type="submission" date="2020-08" db="EMBL/GenBank/DDBJ databases">
        <title>Genomic Encyclopedia of Type Strains, Phase III (KMG-III): the genomes of soil and plant-associated and newly described type strains.</title>
        <authorList>
            <person name="Whitman W."/>
        </authorList>
    </citation>
    <scope>NUCLEOTIDE SEQUENCE [LARGE SCALE GENOMIC DNA]</scope>
    <source>
        <strain evidence="3 4">CECT 3287</strain>
    </source>
</reference>
<keyword evidence="4" id="KW-1185">Reference proteome</keyword>
<evidence type="ECO:0000256" key="1">
    <source>
        <dbReference type="SAM" id="Coils"/>
    </source>
</evidence>
<dbReference type="GO" id="GO:0016301">
    <property type="term" value="F:kinase activity"/>
    <property type="evidence" value="ECO:0007669"/>
    <property type="project" value="UniProtKB-KW"/>
</dbReference>
<dbReference type="RefSeq" id="WP_183225457.1">
    <property type="nucleotide sequence ID" value="NZ_BMPW01000021.1"/>
</dbReference>
<evidence type="ECO:0000313" key="4">
    <source>
        <dbReference type="Proteomes" id="UP000590749"/>
    </source>
</evidence>
<keyword evidence="1" id="KW-0175">Coiled coil</keyword>
<feature type="transmembrane region" description="Helical" evidence="2">
    <location>
        <begin position="12"/>
        <end position="29"/>
    </location>
</feature>
<evidence type="ECO:0000256" key="2">
    <source>
        <dbReference type="SAM" id="Phobius"/>
    </source>
</evidence>
<proteinExistence type="predicted"/>
<keyword evidence="3" id="KW-0418">Kinase</keyword>
<gene>
    <name evidence="3" type="ORF">FHR83_007112</name>
</gene>
<dbReference type="InterPro" id="IPR022704">
    <property type="entry name" value="DUF2746"/>
</dbReference>